<sequence length="61" mass="6484">MFWNIKGGQGFRGGRFSDISTITDWGSSKIKTIGAYGYVSSPYNLYGTLARDCGVVGVNGG</sequence>
<gene>
    <name evidence="1" type="ORF">BDCG_16901</name>
</gene>
<evidence type="ECO:0000313" key="2">
    <source>
        <dbReference type="Proteomes" id="UP000002039"/>
    </source>
</evidence>
<reference evidence="2" key="1">
    <citation type="journal article" date="2015" name="PLoS Genet.">
        <title>The dynamic genome and transcriptome of the human fungal pathogen Blastomyces and close relative Emmonsia.</title>
        <authorList>
            <person name="Munoz J.F."/>
            <person name="Gauthier G.M."/>
            <person name="Desjardins C.A."/>
            <person name="Gallo J.E."/>
            <person name="Holder J."/>
            <person name="Sullivan T.D."/>
            <person name="Marty A.J."/>
            <person name="Carmen J.C."/>
            <person name="Chen Z."/>
            <person name="Ding L."/>
            <person name="Gujja S."/>
            <person name="Magrini V."/>
            <person name="Misas E."/>
            <person name="Mitreva M."/>
            <person name="Priest M."/>
            <person name="Saif S."/>
            <person name="Whiston E.A."/>
            <person name="Young S."/>
            <person name="Zeng Q."/>
            <person name="Goldman W.E."/>
            <person name="Mardis E.R."/>
            <person name="Taylor J.W."/>
            <person name="McEwen J.G."/>
            <person name="Clay O.K."/>
            <person name="Klein B.S."/>
            <person name="Cuomo C.A."/>
        </authorList>
    </citation>
    <scope>NUCLEOTIDE SEQUENCE [LARGE SCALE GENOMIC DNA]</scope>
    <source>
        <strain evidence="2">ER-3 / ATCC MYA-2586</strain>
    </source>
</reference>
<dbReference type="GeneID" id="69031793"/>
<keyword evidence="2" id="KW-1185">Reference proteome</keyword>
<dbReference type="Proteomes" id="UP000002039">
    <property type="component" value="Unassembled WGS sequence"/>
</dbReference>
<evidence type="ECO:0000313" key="1">
    <source>
        <dbReference type="EMBL" id="OAT01090.1"/>
    </source>
</evidence>
<proteinExistence type="predicted"/>
<name>A0ABX2VV96_AJEDR</name>
<dbReference type="RefSeq" id="XP_045280817.1">
    <property type="nucleotide sequence ID" value="XM_045426083.1"/>
</dbReference>
<protein>
    <submittedName>
        <fullName evidence="1">Uncharacterized protein</fullName>
    </submittedName>
</protein>
<accession>A0ABX2VV96</accession>
<organism evidence="1 2">
    <name type="scientific">Ajellomyces dermatitidis (strain ER-3 / ATCC MYA-2586)</name>
    <name type="common">Blastomyces dermatitidis</name>
    <dbReference type="NCBI Taxonomy" id="559297"/>
    <lineage>
        <taxon>Eukaryota</taxon>
        <taxon>Fungi</taxon>
        <taxon>Dikarya</taxon>
        <taxon>Ascomycota</taxon>
        <taxon>Pezizomycotina</taxon>
        <taxon>Eurotiomycetes</taxon>
        <taxon>Eurotiomycetidae</taxon>
        <taxon>Onygenales</taxon>
        <taxon>Ajellomycetaceae</taxon>
        <taxon>Blastomyces</taxon>
    </lineage>
</organism>
<dbReference type="EMBL" id="EQ999976">
    <property type="protein sequence ID" value="OAT01090.1"/>
    <property type="molecule type" value="Genomic_DNA"/>
</dbReference>